<proteinExistence type="predicted"/>
<evidence type="ECO:0000256" key="2">
    <source>
        <dbReference type="SAM" id="SignalP"/>
    </source>
</evidence>
<dbReference type="Gene3D" id="1.25.40.10">
    <property type="entry name" value="Tetratricopeptide repeat domain"/>
    <property type="match status" value="1"/>
</dbReference>
<feature type="signal peptide" evidence="2">
    <location>
        <begin position="1"/>
        <end position="20"/>
    </location>
</feature>
<feature type="coiled-coil region" evidence="1">
    <location>
        <begin position="373"/>
        <end position="407"/>
    </location>
</feature>
<evidence type="ECO:0000313" key="4">
    <source>
        <dbReference type="Proteomes" id="UP000324575"/>
    </source>
</evidence>
<dbReference type="EMBL" id="SNRX01000012">
    <property type="protein sequence ID" value="KAA6301939.1"/>
    <property type="molecule type" value="Genomic_DNA"/>
</dbReference>
<protein>
    <recommendedName>
        <fullName evidence="5">Tetratricopeptide repeat protein</fullName>
    </recommendedName>
</protein>
<keyword evidence="2" id="KW-0732">Signal</keyword>
<dbReference type="Proteomes" id="UP000324575">
    <property type="component" value="Unassembled WGS sequence"/>
</dbReference>
<comment type="caution">
    <text evidence="3">The sequence shown here is derived from an EMBL/GenBank/DDBJ whole genome shotgun (WGS) entry which is preliminary data.</text>
</comment>
<sequence>MKYFVPFSFLFLLLAGNLQGQSLEDAQRWFSEGAYTEALPVFETALQSTHKNMVKKHIEIYPALGKIYFSLYQFEKSEAAYTKYAELLLSQRKAEAAAAVQGLIEQAGRAARMLSRCEDVQLIDSVIVDKNRFLKSYLLSSESGSLQEQNGRIIYENPLQDKRYYAEKKEGLGKRLFSEIKLQNDWEDKKELSIPSDSLADNDFPFVLPDGLTVYYASTDKSSIGGYDLYITRYNFHTNTWLAPSQMGMPFNSTANDYMMAIDEVNKIGYFATDRFQPEGKVIVYTFIPNEEFTPLETDDEQALIHRAQIVSIRNTWKPDVDYDAYLQKVRENIQNEPSQSQTNFTFVIDDRRMYHSLLDFKNDAARQAFRKAQEIEKTILQTEESLEDLRREYAFAADKKEQQNMHSLILSKEENLQSLQYQYKLFVKNARNYEQFRSVPGEEMLE</sequence>
<dbReference type="AlphaFoldDB" id="A0A5M8P0J2"/>
<organism evidence="3 4">
    <name type="scientific">Candidatus Ordinivivax streblomastigis</name>
    <dbReference type="NCBI Taxonomy" id="2540710"/>
    <lineage>
        <taxon>Bacteria</taxon>
        <taxon>Pseudomonadati</taxon>
        <taxon>Bacteroidota</taxon>
        <taxon>Bacteroidia</taxon>
        <taxon>Bacteroidales</taxon>
        <taxon>Candidatus Ordinivivax</taxon>
    </lineage>
</organism>
<name>A0A5M8P0J2_9BACT</name>
<dbReference type="InterPro" id="IPR011990">
    <property type="entry name" value="TPR-like_helical_dom_sf"/>
</dbReference>
<evidence type="ECO:0008006" key="5">
    <source>
        <dbReference type="Google" id="ProtNLM"/>
    </source>
</evidence>
<evidence type="ECO:0000256" key="1">
    <source>
        <dbReference type="SAM" id="Coils"/>
    </source>
</evidence>
<accession>A0A5M8P0J2</accession>
<dbReference type="SUPFAM" id="SSF48452">
    <property type="entry name" value="TPR-like"/>
    <property type="match status" value="1"/>
</dbReference>
<evidence type="ECO:0000313" key="3">
    <source>
        <dbReference type="EMBL" id="KAA6301939.1"/>
    </source>
</evidence>
<gene>
    <name evidence="3" type="ORF">EZS26_001942</name>
</gene>
<feature type="chain" id="PRO_5024421606" description="Tetratricopeptide repeat protein" evidence="2">
    <location>
        <begin position="21"/>
        <end position="447"/>
    </location>
</feature>
<reference evidence="3 4" key="1">
    <citation type="submission" date="2019-03" db="EMBL/GenBank/DDBJ databases">
        <title>Single cell metagenomics reveals metabolic interactions within the superorganism composed of flagellate Streblomastix strix and complex community of Bacteroidetes bacteria on its surface.</title>
        <authorList>
            <person name="Treitli S.C."/>
            <person name="Kolisko M."/>
            <person name="Husnik F."/>
            <person name="Keeling P."/>
            <person name="Hampl V."/>
        </authorList>
    </citation>
    <scope>NUCLEOTIDE SEQUENCE [LARGE SCALE GENOMIC DNA]</scope>
    <source>
        <strain evidence="3">St1</strain>
    </source>
</reference>
<keyword evidence="1" id="KW-0175">Coiled coil</keyword>